<comment type="subcellular location">
    <subcellularLocation>
        <location evidence="1">Cell membrane</location>
        <topology evidence="1">Multi-pass membrane protein</topology>
    </subcellularLocation>
</comment>
<accession>S2EJM1</accession>
<name>S2EJM1_9ARCH</name>
<dbReference type="EMBL" id="AHJG01000240">
    <property type="protein sequence ID" value="EPA04912.1"/>
    <property type="molecule type" value="Genomic_DNA"/>
</dbReference>
<feature type="transmembrane region" description="Helical" evidence="6">
    <location>
        <begin position="20"/>
        <end position="41"/>
    </location>
</feature>
<comment type="caution">
    <text evidence="8">The sequence shown here is derived from an EMBL/GenBank/DDBJ whole genome shotgun (WGS) entry which is preliminary data.</text>
</comment>
<evidence type="ECO:0000256" key="5">
    <source>
        <dbReference type="ARBA" id="ARBA00023136"/>
    </source>
</evidence>
<evidence type="ECO:0000256" key="3">
    <source>
        <dbReference type="ARBA" id="ARBA00022692"/>
    </source>
</evidence>
<dbReference type="PANTHER" id="PTHR36115">
    <property type="entry name" value="PROLINE-RICH ANTIGEN HOMOLOG-RELATED"/>
    <property type="match status" value="1"/>
</dbReference>
<sequence>MSESNQFPEIIIAKWSERFFAWLIDFVIISVISTIAISSIFGSIDYDFNEKFFWAEMTQFIPTSVIFFGYWVILEYLKGQTIGKKILNLKITNMHGKKPDLKGVIISSFGKAFLLPIDVGLGWIFTNEKRQRIFNKIGDTIIIKIKNPNSNINDIKYKKD</sequence>
<keyword evidence="9" id="KW-1185">Reference proteome</keyword>
<evidence type="ECO:0000256" key="1">
    <source>
        <dbReference type="ARBA" id="ARBA00004651"/>
    </source>
</evidence>
<proteinExistence type="predicted"/>
<feature type="transmembrane region" description="Helical" evidence="6">
    <location>
        <begin position="104"/>
        <end position="126"/>
    </location>
</feature>
<protein>
    <submittedName>
        <fullName evidence="8">RDD family protein</fullName>
    </submittedName>
</protein>
<evidence type="ECO:0000256" key="4">
    <source>
        <dbReference type="ARBA" id="ARBA00022989"/>
    </source>
</evidence>
<evidence type="ECO:0000256" key="2">
    <source>
        <dbReference type="ARBA" id="ARBA00022475"/>
    </source>
</evidence>
<feature type="transmembrane region" description="Helical" evidence="6">
    <location>
        <begin position="53"/>
        <end position="73"/>
    </location>
</feature>
<evidence type="ECO:0000259" key="7">
    <source>
        <dbReference type="Pfam" id="PF06271"/>
    </source>
</evidence>
<dbReference type="OrthoDB" id="288430at2157"/>
<keyword evidence="4 6" id="KW-1133">Transmembrane helix</keyword>
<evidence type="ECO:0000313" key="8">
    <source>
        <dbReference type="EMBL" id="EPA04912.1"/>
    </source>
</evidence>
<dbReference type="GO" id="GO:0005886">
    <property type="term" value="C:plasma membrane"/>
    <property type="evidence" value="ECO:0007669"/>
    <property type="project" value="UniProtKB-SubCell"/>
</dbReference>
<dbReference type="RefSeq" id="WP_010193928.1">
    <property type="nucleotide sequence ID" value="NZ_AHJG01000240.1"/>
</dbReference>
<evidence type="ECO:0000256" key="6">
    <source>
        <dbReference type="SAM" id="Phobius"/>
    </source>
</evidence>
<organism evidence="8 9">
    <name type="scientific">Candidatus Nitrosarchaeum limnium BG20</name>
    <dbReference type="NCBI Taxonomy" id="859192"/>
    <lineage>
        <taxon>Archaea</taxon>
        <taxon>Nitrososphaerota</taxon>
        <taxon>Nitrososphaeria</taxon>
        <taxon>Nitrosopumilales</taxon>
        <taxon>Nitrosopumilaceae</taxon>
        <taxon>Nitrosarchaeum</taxon>
    </lineage>
</organism>
<keyword evidence="2" id="KW-1003">Cell membrane</keyword>
<dbReference type="Proteomes" id="UP000014065">
    <property type="component" value="Unassembled WGS sequence"/>
</dbReference>
<dbReference type="InterPro" id="IPR010432">
    <property type="entry name" value="RDD"/>
</dbReference>
<dbReference type="Pfam" id="PF06271">
    <property type="entry name" value="RDD"/>
    <property type="match status" value="1"/>
</dbReference>
<evidence type="ECO:0000313" key="9">
    <source>
        <dbReference type="Proteomes" id="UP000014065"/>
    </source>
</evidence>
<feature type="domain" description="RDD" evidence="7">
    <location>
        <begin position="13"/>
        <end position="137"/>
    </location>
</feature>
<gene>
    <name evidence="8" type="ORF">BG20_I2226</name>
</gene>
<dbReference type="AlphaFoldDB" id="S2EJM1"/>
<keyword evidence="5 6" id="KW-0472">Membrane</keyword>
<reference evidence="8 9" key="1">
    <citation type="journal article" date="2012" name="J. Bacteriol.">
        <title>Genome Sequence of "Candidatus Nitrosoarchaeum limnia" BG20, a Low-Salinity Ammonia-Oxidizing Archaeon from the San Francisco Bay Estuary.</title>
        <authorList>
            <person name="Mosier A.C."/>
            <person name="Allen E.E."/>
            <person name="Kim M."/>
            <person name="Ferriera S."/>
            <person name="Francis C.A."/>
        </authorList>
    </citation>
    <scope>NUCLEOTIDE SEQUENCE [LARGE SCALE GENOMIC DNA]</scope>
    <source>
        <strain evidence="8 9">BG20</strain>
    </source>
</reference>
<dbReference type="InterPro" id="IPR051791">
    <property type="entry name" value="Pra-immunoreactive"/>
</dbReference>
<keyword evidence="3 6" id="KW-0812">Transmembrane</keyword>